<evidence type="ECO:0000256" key="4">
    <source>
        <dbReference type="ARBA" id="ARBA00022475"/>
    </source>
</evidence>
<evidence type="ECO:0000256" key="6">
    <source>
        <dbReference type="ARBA" id="ARBA00022989"/>
    </source>
</evidence>
<organism evidence="10 11">
    <name type="scientific">Synechococcus elongatus PCC 11801</name>
    <dbReference type="NCBI Taxonomy" id="2219813"/>
    <lineage>
        <taxon>Bacteria</taxon>
        <taxon>Bacillati</taxon>
        <taxon>Cyanobacteriota</taxon>
        <taxon>Cyanophyceae</taxon>
        <taxon>Synechococcales</taxon>
        <taxon>Synechococcaceae</taxon>
        <taxon>Synechococcus</taxon>
    </lineage>
</organism>
<evidence type="ECO:0000256" key="5">
    <source>
        <dbReference type="ARBA" id="ARBA00022692"/>
    </source>
</evidence>
<dbReference type="PANTHER" id="PTHR30413:SF10">
    <property type="entry name" value="CAPSULE POLYSACCHARIDE EXPORT INNER-MEMBRANE PROTEIN CTRC"/>
    <property type="match status" value="1"/>
</dbReference>
<evidence type="ECO:0000256" key="7">
    <source>
        <dbReference type="ARBA" id="ARBA00023136"/>
    </source>
</evidence>
<reference evidence="10 11" key="1">
    <citation type="journal article" date="2018" name="Sci. Rep.">
        <title>Genome Features and Biochemical Characteristics of a Robust, Fast Growing and Naturally Transformable Cyanobacterium Synechococcus elongatus PCC 11801 Isolated from India.</title>
        <authorList>
            <person name="Jaiswal D."/>
            <person name="Sengupta A."/>
            <person name="Sohoni S."/>
            <person name="Sengupta S."/>
            <person name="Phadnavis A.G."/>
            <person name="Pakrasi H.B."/>
            <person name="Wangikar P.P."/>
        </authorList>
    </citation>
    <scope>NUCLEOTIDE SEQUENCE [LARGE SCALE GENOMIC DNA]</scope>
    <source>
        <strain evidence="10 11">PCC 11801</strain>
    </source>
</reference>
<comment type="subcellular location">
    <subcellularLocation>
        <location evidence="1">Cell membrane</location>
        <topology evidence="1">Multi-pass membrane protein</topology>
    </subcellularLocation>
</comment>
<comment type="similarity">
    <text evidence="2">Belongs to the ABC-2 integral membrane protein family.</text>
</comment>
<evidence type="ECO:0000256" key="8">
    <source>
        <dbReference type="SAM" id="Phobius"/>
    </source>
</evidence>
<evidence type="ECO:0000313" key="11">
    <source>
        <dbReference type="Proteomes" id="UP000267249"/>
    </source>
</evidence>
<evidence type="ECO:0000256" key="1">
    <source>
        <dbReference type="ARBA" id="ARBA00004651"/>
    </source>
</evidence>
<proteinExistence type="inferred from homology"/>
<feature type="transmembrane region" description="Helical" evidence="8">
    <location>
        <begin position="85"/>
        <end position="109"/>
    </location>
</feature>
<gene>
    <name evidence="10" type="ORF">DOP62_09535</name>
</gene>
<dbReference type="InterPro" id="IPR013525">
    <property type="entry name" value="ABC2_TM"/>
</dbReference>
<feature type="transmembrane region" description="Helical" evidence="8">
    <location>
        <begin position="56"/>
        <end position="73"/>
    </location>
</feature>
<keyword evidence="5 8" id="KW-0812">Transmembrane</keyword>
<dbReference type="GO" id="GO:0140359">
    <property type="term" value="F:ABC-type transporter activity"/>
    <property type="evidence" value="ECO:0007669"/>
    <property type="project" value="InterPro"/>
</dbReference>
<dbReference type="EMBL" id="CP030139">
    <property type="protein sequence ID" value="AZB72929.1"/>
    <property type="molecule type" value="Genomic_DNA"/>
</dbReference>
<feature type="transmembrane region" description="Helical" evidence="8">
    <location>
        <begin position="159"/>
        <end position="180"/>
    </location>
</feature>
<evidence type="ECO:0000256" key="3">
    <source>
        <dbReference type="ARBA" id="ARBA00022448"/>
    </source>
</evidence>
<evidence type="ECO:0000259" key="9">
    <source>
        <dbReference type="Pfam" id="PF01061"/>
    </source>
</evidence>
<feature type="transmembrane region" description="Helical" evidence="8">
    <location>
        <begin position="192"/>
        <end position="213"/>
    </location>
</feature>
<protein>
    <submittedName>
        <fullName evidence="10">ABC transporter permease</fullName>
    </submittedName>
</protein>
<dbReference type="Pfam" id="PF01061">
    <property type="entry name" value="ABC2_membrane"/>
    <property type="match status" value="1"/>
</dbReference>
<name>A0AAN1QPD3_SYNEL</name>
<accession>A0AAN1QPD3</accession>
<dbReference type="RefSeq" id="WP_208673267.1">
    <property type="nucleotide sequence ID" value="NZ_CP030139.2"/>
</dbReference>
<keyword evidence="6 8" id="KW-1133">Transmembrane helix</keyword>
<dbReference type="PANTHER" id="PTHR30413">
    <property type="entry name" value="INNER MEMBRANE TRANSPORT PERMEASE"/>
    <property type="match status" value="1"/>
</dbReference>
<keyword evidence="7 8" id="KW-0472">Membrane</keyword>
<feature type="domain" description="ABC-2 type transporter transmembrane" evidence="9">
    <location>
        <begin position="26"/>
        <end position="239"/>
    </location>
</feature>
<dbReference type="GO" id="GO:0005886">
    <property type="term" value="C:plasma membrane"/>
    <property type="evidence" value="ECO:0007669"/>
    <property type="project" value="UniProtKB-SubCell"/>
</dbReference>
<dbReference type="GO" id="GO:0015920">
    <property type="term" value="P:lipopolysaccharide transport"/>
    <property type="evidence" value="ECO:0007669"/>
    <property type="project" value="TreeGrafter"/>
</dbReference>
<evidence type="ECO:0000313" key="10">
    <source>
        <dbReference type="EMBL" id="AZB72929.1"/>
    </source>
</evidence>
<sequence>MAPRRSPIFPFQRWLGAQRRQRLRLWLTLVRRELEAQYQGSVLGNAWPLLNQLSQLLIYTFIFSIILKSRPALASLGDSTMGYGLWLFCGLLPWIAFTNGFSRAATAVIRQPNLVKKVVFPLNLLPLVDPGVAMVESAFGTLALLVATAIAGVNLQGALWLPLLWLPQFLLTAGLAYLLAGLTVYLRDIPQVVGVSLNLWFYLTPIVYPLSLIPEPWRGLLLTVNPMAQLVELYRGVLFEQQFQGGLWLKFTAIAVILFWLGRRCFQRLQPGFADIL</sequence>
<dbReference type="AlphaFoldDB" id="A0AAN1QPD3"/>
<keyword evidence="3" id="KW-0813">Transport</keyword>
<keyword evidence="4" id="KW-1003">Cell membrane</keyword>
<feature type="transmembrane region" description="Helical" evidence="8">
    <location>
        <begin position="130"/>
        <end position="153"/>
    </location>
</feature>
<dbReference type="Proteomes" id="UP000267249">
    <property type="component" value="Chromosome"/>
</dbReference>
<evidence type="ECO:0000256" key="2">
    <source>
        <dbReference type="ARBA" id="ARBA00007783"/>
    </source>
</evidence>
<feature type="transmembrane region" description="Helical" evidence="8">
    <location>
        <begin position="243"/>
        <end position="261"/>
    </location>
</feature>